<dbReference type="InterPro" id="IPR002939">
    <property type="entry name" value="DnaJ_C"/>
</dbReference>
<dbReference type="GO" id="GO:0005524">
    <property type="term" value="F:ATP binding"/>
    <property type="evidence" value="ECO:0007669"/>
    <property type="project" value="InterPro"/>
</dbReference>
<dbReference type="Proteomes" id="UP000196158">
    <property type="component" value="Unassembled WGS sequence"/>
</dbReference>
<dbReference type="PRINTS" id="PR00625">
    <property type="entry name" value="JDOMAIN"/>
</dbReference>
<dbReference type="GO" id="GO:0031072">
    <property type="term" value="F:heat shock protein binding"/>
    <property type="evidence" value="ECO:0007669"/>
    <property type="project" value="InterPro"/>
</dbReference>
<dbReference type="Pfam" id="PF00226">
    <property type="entry name" value="DnaJ"/>
    <property type="match status" value="1"/>
</dbReference>
<keyword evidence="5" id="KW-0143">Chaperone</keyword>
<feature type="domain" description="J" evidence="9">
    <location>
        <begin position="63"/>
        <end position="127"/>
    </location>
</feature>
<dbReference type="Gene3D" id="1.10.287.110">
    <property type="entry name" value="DnaJ domain"/>
    <property type="match status" value="1"/>
</dbReference>
<dbReference type="InterPro" id="IPR036410">
    <property type="entry name" value="HSP_DnaJ_Cys-rich_dom_sf"/>
</dbReference>
<dbReference type="GO" id="GO:0005737">
    <property type="term" value="C:cytoplasm"/>
    <property type="evidence" value="ECO:0007669"/>
    <property type="project" value="TreeGrafter"/>
</dbReference>
<protein>
    <recommendedName>
        <fullName evidence="6">DnaJ homolog 1, mitochondrial</fullName>
    </recommendedName>
</protein>
<name>A0A1X7QZV2_9SACH</name>
<evidence type="ECO:0000256" key="3">
    <source>
        <dbReference type="ARBA" id="ARBA00022771"/>
    </source>
</evidence>
<reference evidence="11 12" key="1">
    <citation type="submission" date="2017-04" db="EMBL/GenBank/DDBJ databases">
        <authorList>
            <person name="Afonso C.L."/>
            <person name="Miller P.J."/>
            <person name="Scott M.A."/>
            <person name="Spackman E."/>
            <person name="Goraichik I."/>
            <person name="Dimitrov K.M."/>
            <person name="Suarez D.L."/>
            <person name="Swayne D.E."/>
        </authorList>
    </citation>
    <scope>NUCLEOTIDE SEQUENCE [LARGE SCALE GENOMIC DNA]</scope>
</reference>
<dbReference type="GO" id="GO:0042026">
    <property type="term" value="P:protein refolding"/>
    <property type="evidence" value="ECO:0007669"/>
    <property type="project" value="TreeGrafter"/>
</dbReference>
<dbReference type="Gene3D" id="2.10.230.10">
    <property type="entry name" value="Heat shock protein DnaJ, cysteine-rich domain"/>
    <property type="match status" value="1"/>
</dbReference>
<dbReference type="PROSITE" id="PS50076">
    <property type="entry name" value="DNAJ_2"/>
    <property type="match status" value="1"/>
</dbReference>
<evidence type="ECO:0000256" key="5">
    <source>
        <dbReference type="ARBA" id="ARBA00023186"/>
    </source>
</evidence>
<dbReference type="PANTHER" id="PTHR43096:SF52">
    <property type="entry name" value="DNAJ HOMOLOG 1, MITOCHONDRIAL-RELATED"/>
    <property type="match status" value="1"/>
</dbReference>
<keyword evidence="12" id="KW-1185">Reference proteome</keyword>
<organism evidence="11 12">
    <name type="scientific">Maudiozyma saulgeensis</name>
    <dbReference type="NCBI Taxonomy" id="1789683"/>
    <lineage>
        <taxon>Eukaryota</taxon>
        <taxon>Fungi</taxon>
        <taxon>Dikarya</taxon>
        <taxon>Ascomycota</taxon>
        <taxon>Saccharomycotina</taxon>
        <taxon>Saccharomycetes</taxon>
        <taxon>Saccharomycetales</taxon>
        <taxon>Saccharomycetaceae</taxon>
        <taxon>Maudiozyma</taxon>
    </lineage>
</organism>
<keyword evidence="1 7" id="KW-0479">Metal-binding</keyword>
<dbReference type="SUPFAM" id="SSF49493">
    <property type="entry name" value="HSP40/DnaJ peptide-binding domain"/>
    <property type="match status" value="2"/>
</dbReference>
<accession>A0A1X7QZV2</accession>
<feature type="domain" description="CR-type" evidence="10">
    <location>
        <begin position="223"/>
        <end position="303"/>
    </location>
</feature>
<evidence type="ECO:0000256" key="6">
    <source>
        <dbReference type="ARBA" id="ARBA00072890"/>
    </source>
</evidence>
<dbReference type="PROSITE" id="PS51188">
    <property type="entry name" value="ZF_CR"/>
    <property type="match status" value="1"/>
</dbReference>
<dbReference type="Gene3D" id="2.60.260.20">
    <property type="entry name" value="Urease metallochaperone UreE, N-terminal domain"/>
    <property type="match status" value="2"/>
</dbReference>
<evidence type="ECO:0000259" key="10">
    <source>
        <dbReference type="PROSITE" id="PS51188"/>
    </source>
</evidence>
<dbReference type="OrthoDB" id="10256793at2759"/>
<dbReference type="STRING" id="1789683.A0A1X7QZV2"/>
<proteinExistence type="inferred from homology"/>
<feature type="zinc finger region" description="CR-type" evidence="7">
    <location>
        <begin position="223"/>
        <end position="303"/>
    </location>
</feature>
<keyword evidence="2" id="KW-0677">Repeat</keyword>
<evidence type="ECO:0000259" key="9">
    <source>
        <dbReference type="PROSITE" id="PS50076"/>
    </source>
</evidence>
<evidence type="ECO:0000256" key="1">
    <source>
        <dbReference type="ARBA" id="ARBA00022723"/>
    </source>
</evidence>
<feature type="region of interest" description="Disordered" evidence="8">
    <location>
        <begin position="470"/>
        <end position="502"/>
    </location>
</feature>
<dbReference type="GO" id="GO:0051082">
    <property type="term" value="F:unfolded protein binding"/>
    <property type="evidence" value="ECO:0007669"/>
    <property type="project" value="InterPro"/>
</dbReference>
<sequence length="521" mass="56499">MLGNIYPKVTLITRPTLYQYARTNVIGSSWHTTKKGTYSTAAKPLVFRSGFHSSSPQRQSIKDPYKALGLNSNASQSEIKKAYYKLAKKYHPDINKEQDAEKKFHDLQNAYEILSDETKRKQYDQFGAAAFDPNFANSQGHPGGFGGFGSGGAAGNPFGDFGGINFEDLFGAAFSGRNGGAGNPGNPFGNAGGANRMNMFREYKGDSIHVACKLNFKDAVFGKKNVKLTFNSFDPCHTCHGSGMKSGATKQTCQSCHGSGTKVHIRGGFQMMSTCNECQGEGSTVKSEDICHTCHGDGVEFKHNKTIDVDLPNGLQDGDAIRISSQGSYPQMAVDPEMAKNVRMTRGDIIVTIRVDKDPKFSIKNKYDIWYQMDIPITTAALGGTVEIPTVDGSKIRLKVQPGTQHDEVISVPNMGVPRPGMLGQGGRGSMKIQYRIVMKKPQSKAEKCLWEALADVTHDSTAKRTMNITLDGISGNQSTSTESTMSSSGTAASNPDEPNALSRLEKFISGAFKKIKGDKD</sequence>
<dbReference type="FunFam" id="2.10.230.10:FF:000002">
    <property type="entry name" value="Molecular chaperone DnaJ"/>
    <property type="match status" value="1"/>
</dbReference>
<evidence type="ECO:0000256" key="2">
    <source>
        <dbReference type="ARBA" id="ARBA00022737"/>
    </source>
</evidence>
<dbReference type="Pfam" id="PF01556">
    <property type="entry name" value="DnaJ_C"/>
    <property type="match status" value="1"/>
</dbReference>
<evidence type="ECO:0000256" key="4">
    <source>
        <dbReference type="ARBA" id="ARBA00022833"/>
    </source>
</evidence>
<dbReference type="InterPro" id="IPR008971">
    <property type="entry name" value="HSP40/DnaJ_pept-bd"/>
</dbReference>
<dbReference type="EMBL" id="FXLY01000002">
    <property type="protein sequence ID" value="SMN18526.1"/>
    <property type="molecule type" value="Genomic_DNA"/>
</dbReference>
<dbReference type="SUPFAM" id="SSF46565">
    <property type="entry name" value="Chaperone J-domain"/>
    <property type="match status" value="1"/>
</dbReference>
<dbReference type="PANTHER" id="PTHR43096">
    <property type="entry name" value="DNAJ HOMOLOG 1, MITOCHONDRIAL-RELATED"/>
    <property type="match status" value="1"/>
</dbReference>
<gene>
    <name evidence="11" type="ORF">KASA_0Q10208G</name>
</gene>
<keyword evidence="3 7" id="KW-0863">Zinc-finger</keyword>
<dbReference type="FunFam" id="2.60.260.20:FF:000005">
    <property type="entry name" value="Chaperone protein dnaJ 1, mitochondrial"/>
    <property type="match status" value="1"/>
</dbReference>
<dbReference type="PROSITE" id="PS00636">
    <property type="entry name" value="DNAJ_1"/>
    <property type="match status" value="1"/>
</dbReference>
<dbReference type="CDD" id="cd10719">
    <property type="entry name" value="DnaJ_zf"/>
    <property type="match status" value="1"/>
</dbReference>
<evidence type="ECO:0000256" key="8">
    <source>
        <dbReference type="SAM" id="MobiDB-lite"/>
    </source>
</evidence>
<dbReference type="GO" id="GO:0009408">
    <property type="term" value="P:response to heat"/>
    <property type="evidence" value="ECO:0007669"/>
    <property type="project" value="InterPro"/>
</dbReference>
<dbReference type="Pfam" id="PF00684">
    <property type="entry name" value="DnaJ_CXXCXGXG"/>
    <property type="match status" value="1"/>
</dbReference>
<keyword evidence="4 7" id="KW-0862">Zinc</keyword>
<dbReference type="InterPro" id="IPR036869">
    <property type="entry name" value="J_dom_sf"/>
</dbReference>
<evidence type="ECO:0000313" key="11">
    <source>
        <dbReference type="EMBL" id="SMN18526.1"/>
    </source>
</evidence>
<feature type="compositionally biased region" description="Low complexity" evidence="8">
    <location>
        <begin position="479"/>
        <end position="494"/>
    </location>
</feature>
<dbReference type="CDD" id="cd06257">
    <property type="entry name" value="DnaJ"/>
    <property type="match status" value="1"/>
</dbReference>
<dbReference type="SUPFAM" id="SSF57938">
    <property type="entry name" value="DnaJ/Hsp40 cysteine-rich domain"/>
    <property type="match status" value="1"/>
</dbReference>
<dbReference type="InterPro" id="IPR001623">
    <property type="entry name" value="DnaJ_domain"/>
</dbReference>
<evidence type="ECO:0000313" key="12">
    <source>
        <dbReference type="Proteomes" id="UP000196158"/>
    </source>
</evidence>
<dbReference type="GO" id="GO:0008270">
    <property type="term" value="F:zinc ion binding"/>
    <property type="evidence" value="ECO:0007669"/>
    <property type="project" value="UniProtKB-KW"/>
</dbReference>
<dbReference type="SMART" id="SM00271">
    <property type="entry name" value="DnaJ"/>
    <property type="match status" value="1"/>
</dbReference>
<dbReference type="HAMAP" id="MF_01152">
    <property type="entry name" value="DnaJ"/>
    <property type="match status" value="1"/>
</dbReference>
<evidence type="ECO:0000256" key="7">
    <source>
        <dbReference type="PROSITE-ProRule" id="PRU00546"/>
    </source>
</evidence>
<dbReference type="InterPro" id="IPR001305">
    <property type="entry name" value="HSP_DnaJ_Cys-rich_dom"/>
</dbReference>
<dbReference type="GO" id="GO:0051603">
    <property type="term" value="P:proteolysis involved in protein catabolic process"/>
    <property type="evidence" value="ECO:0007669"/>
    <property type="project" value="UniProtKB-ARBA"/>
</dbReference>
<dbReference type="CDD" id="cd10747">
    <property type="entry name" value="DnaJ_C"/>
    <property type="match status" value="1"/>
</dbReference>
<dbReference type="InterPro" id="IPR012724">
    <property type="entry name" value="DnaJ"/>
</dbReference>
<dbReference type="InterPro" id="IPR018253">
    <property type="entry name" value="DnaJ_domain_CS"/>
</dbReference>
<dbReference type="AlphaFoldDB" id="A0A1X7QZV2"/>